<dbReference type="EC" id="2.7.11.1" evidence="1"/>
<dbReference type="Pfam" id="PF00069">
    <property type="entry name" value="Pkinase"/>
    <property type="match status" value="1"/>
</dbReference>
<dbReference type="GO" id="GO:0005634">
    <property type="term" value="C:nucleus"/>
    <property type="evidence" value="ECO:0007669"/>
    <property type="project" value="TreeGrafter"/>
</dbReference>
<keyword evidence="4" id="KW-0547">Nucleotide-binding</keyword>
<comment type="catalytic activity">
    <reaction evidence="7">
        <text>L-threonyl-[protein] + ATP = O-phospho-L-threonyl-[protein] + ADP + H(+)</text>
        <dbReference type="Rhea" id="RHEA:46608"/>
        <dbReference type="Rhea" id="RHEA-COMP:11060"/>
        <dbReference type="Rhea" id="RHEA-COMP:11605"/>
        <dbReference type="ChEBI" id="CHEBI:15378"/>
        <dbReference type="ChEBI" id="CHEBI:30013"/>
        <dbReference type="ChEBI" id="CHEBI:30616"/>
        <dbReference type="ChEBI" id="CHEBI:61977"/>
        <dbReference type="ChEBI" id="CHEBI:456216"/>
        <dbReference type="EC" id="2.7.11.1"/>
    </reaction>
</comment>
<dbReference type="EMBL" id="KZ851870">
    <property type="protein sequence ID" value="RDK37517.1"/>
    <property type="molecule type" value="Genomic_DNA"/>
</dbReference>
<evidence type="ECO:0000256" key="2">
    <source>
        <dbReference type="ARBA" id="ARBA00022527"/>
    </source>
</evidence>
<name>A0A370P734_ASPPH</name>
<evidence type="ECO:0000313" key="11">
    <source>
        <dbReference type="Proteomes" id="UP000254937"/>
    </source>
</evidence>
<reference evidence="10 11" key="1">
    <citation type="submission" date="2018-07" db="EMBL/GenBank/DDBJ databases">
        <title>Section-level genome sequencing of Aspergillus section Nigri to investigate inter- and intra-species variation.</title>
        <authorList>
            <consortium name="DOE Joint Genome Institute"/>
            <person name="Vesth T.C."/>
            <person name="Nybo J.L."/>
            <person name="Theobald S."/>
            <person name="Frisvad J.C."/>
            <person name="Larsen T.O."/>
            <person name="Nielsen K.F."/>
            <person name="Hoof J.B."/>
            <person name="Brandl J."/>
            <person name="Salamov A."/>
            <person name="Riley R."/>
            <person name="Gladden J.M."/>
            <person name="Phatale P."/>
            <person name="Nielsen M.T."/>
            <person name="Lyhne E.K."/>
            <person name="Kogle M.E."/>
            <person name="Strasser K."/>
            <person name="McDonnell E."/>
            <person name="Barry K."/>
            <person name="Clum A."/>
            <person name="Chen C."/>
            <person name="Nolan M."/>
            <person name="Sandor L."/>
            <person name="Kuo A."/>
            <person name="Lipzen A."/>
            <person name="Hainaut M."/>
            <person name="Drula E."/>
            <person name="Tsang A."/>
            <person name="Magnuson J.K."/>
            <person name="Henrissat B."/>
            <person name="Wiebenga A."/>
            <person name="Simmons B.A."/>
            <person name="Makela M.R."/>
            <person name="De vries R.P."/>
            <person name="Grigoriev I.V."/>
            <person name="Mortensen U.H."/>
            <person name="Baker S.E."/>
            <person name="Andersen M.R."/>
        </authorList>
    </citation>
    <scope>NUCLEOTIDE SEQUENCE [LARGE SCALE GENOMIC DNA]</scope>
    <source>
        <strain evidence="10 11">ATCC 13157</strain>
    </source>
</reference>
<dbReference type="Gene3D" id="3.30.200.20">
    <property type="entry name" value="Phosphorylase Kinase, domain 1"/>
    <property type="match status" value="1"/>
</dbReference>
<dbReference type="GO" id="GO:0050684">
    <property type="term" value="P:regulation of mRNA processing"/>
    <property type="evidence" value="ECO:0007669"/>
    <property type="project" value="TreeGrafter"/>
</dbReference>
<keyword evidence="2" id="KW-0723">Serine/threonine-protein kinase</keyword>
<dbReference type="PANTHER" id="PTHR47634:SF9">
    <property type="entry name" value="PROTEIN KINASE DOMAIN-CONTAINING PROTEIN-RELATED"/>
    <property type="match status" value="1"/>
</dbReference>
<sequence length="411" mass="47311">MEPRRHFYRLYKHCHLSFARPDSSSIARISSKVAYPRRCAHTITPAQKPRVFPGSGWENIDLSVLIEEESIPTYRPEKFYPVRIGETFNHQYQVVGKLGYGSTATVWLCRDLLGHCYVALRVYITSTSISQELQIYNHLKSIRSDHAGQSCLRPLIETFQILNPDGHRIHTCLVHPPLGISLDQLTPLLPGKVMSSSMVRTTMRNILAALDFLHTEAQVIHTAPVPRKSLSDRTIYVSRPLPISFGTPVLCDLGEGRLGSDNQQGDIMPDIYRAPEVMLSMNWDKKVDIWNVGMVIWDLFEHRHLFKARNDEGKLDDGQHLAEMQAVLERPPAQFLARSERSPQFWDADGQWKGAVPIPEYDLETLEERLEDGEKEDFLRFLRRMLCWLPEERASAKELLFDPWLMHGLFR</sequence>
<dbReference type="GO" id="GO:0004674">
    <property type="term" value="F:protein serine/threonine kinase activity"/>
    <property type="evidence" value="ECO:0007669"/>
    <property type="project" value="UniProtKB-KW"/>
</dbReference>
<dbReference type="Gene3D" id="1.10.510.10">
    <property type="entry name" value="Transferase(Phosphotransferase) domain 1"/>
    <property type="match status" value="1"/>
</dbReference>
<organism evidence="10 11">
    <name type="scientific">Aspergillus phoenicis ATCC 13157</name>
    <dbReference type="NCBI Taxonomy" id="1353007"/>
    <lineage>
        <taxon>Eukaryota</taxon>
        <taxon>Fungi</taxon>
        <taxon>Dikarya</taxon>
        <taxon>Ascomycota</taxon>
        <taxon>Pezizomycotina</taxon>
        <taxon>Eurotiomycetes</taxon>
        <taxon>Eurotiomycetidae</taxon>
        <taxon>Eurotiales</taxon>
        <taxon>Aspergillaceae</taxon>
        <taxon>Aspergillus</taxon>
    </lineage>
</organism>
<evidence type="ECO:0000256" key="1">
    <source>
        <dbReference type="ARBA" id="ARBA00012513"/>
    </source>
</evidence>
<dbReference type="GO" id="GO:0005737">
    <property type="term" value="C:cytoplasm"/>
    <property type="evidence" value="ECO:0007669"/>
    <property type="project" value="TreeGrafter"/>
</dbReference>
<evidence type="ECO:0000256" key="7">
    <source>
        <dbReference type="ARBA" id="ARBA00047899"/>
    </source>
</evidence>
<evidence type="ECO:0000256" key="5">
    <source>
        <dbReference type="ARBA" id="ARBA00022777"/>
    </source>
</evidence>
<evidence type="ECO:0000256" key="4">
    <source>
        <dbReference type="ARBA" id="ARBA00022741"/>
    </source>
</evidence>
<evidence type="ECO:0000259" key="9">
    <source>
        <dbReference type="PROSITE" id="PS50011"/>
    </source>
</evidence>
<dbReference type="AlphaFoldDB" id="A0A370P734"/>
<keyword evidence="3" id="KW-0808">Transferase</keyword>
<dbReference type="InterPro" id="IPR000719">
    <property type="entry name" value="Prot_kinase_dom"/>
</dbReference>
<dbReference type="PROSITE" id="PS50011">
    <property type="entry name" value="PROTEIN_KINASE_DOM"/>
    <property type="match status" value="1"/>
</dbReference>
<dbReference type="SMART" id="SM00220">
    <property type="entry name" value="S_TKc"/>
    <property type="match status" value="1"/>
</dbReference>
<proteinExistence type="predicted"/>
<comment type="catalytic activity">
    <reaction evidence="8">
        <text>L-seryl-[protein] + ATP = O-phospho-L-seryl-[protein] + ADP + H(+)</text>
        <dbReference type="Rhea" id="RHEA:17989"/>
        <dbReference type="Rhea" id="RHEA-COMP:9863"/>
        <dbReference type="Rhea" id="RHEA-COMP:11604"/>
        <dbReference type="ChEBI" id="CHEBI:15378"/>
        <dbReference type="ChEBI" id="CHEBI:29999"/>
        <dbReference type="ChEBI" id="CHEBI:30616"/>
        <dbReference type="ChEBI" id="CHEBI:83421"/>
        <dbReference type="ChEBI" id="CHEBI:456216"/>
        <dbReference type="EC" id="2.7.11.1"/>
    </reaction>
</comment>
<evidence type="ECO:0000256" key="8">
    <source>
        <dbReference type="ARBA" id="ARBA00048679"/>
    </source>
</evidence>
<keyword evidence="6" id="KW-0067">ATP-binding</keyword>
<keyword evidence="11" id="KW-1185">Reference proteome</keyword>
<dbReference type="GO" id="GO:0000245">
    <property type="term" value="P:spliceosomal complex assembly"/>
    <property type="evidence" value="ECO:0007669"/>
    <property type="project" value="TreeGrafter"/>
</dbReference>
<evidence type="ECO:0000256" key="3">
    <source>
        <dbReference type="ARBA" id="ARBA00022679"/>
    </source>
</evidence>
<feature type="domain" description="Protein kinase" evidence="9">
    <location>
        <begin position="92"/>
        <end position="405"/>
    </location>
</feature>
<accession>A0A370P734</accession>
<dbReference type="PANTHER" id="PTHR47634">
    <property type="entry name" value="PROTEIN KINASE DOMAIN-CONTAINING PROTEIN-RELATED"/>
    <property type="match status" value="1"/>
</dbReference>
<keyword evidence="5 10" id="KW-0418">Kinase</keyword>
<dbReference type="GO" id="GO:0005524">
    <property type="term" value="F:ATP binding"/>
    <property type="evidence" value="ECO:0007669"/>
    <property type="project" value="UniProtKB-KW"/>
</dbReference>
<evidence type="ECO:0000313" key="10">
    <source>
        <dbReference type="EMBL" id="RDK37517.1"/>
    </source>
</evidence>
<dbReference type="SUPFAM" id="SSF56112">
    <property type="entry name" value="Protein kinase-like (PK-like)"/>
    <property type="match status" value="1"/>
</dbReference>
<dbReference type="InterPro" id="IPR051334">
    <property type="entry name" value="SRPK"/>
</dbReference>
<protein>
    <recommendedName>
        <fullName evidence="1">non-specific serine/threonine protein kinase</fullName>
        <ecNumber evidence="1">2.7.11.1</ecNumber>
    </recommendedName>
</protein>
<dbReference type="Proteomes" id="UP000254937">
    <property type="component" value="Unassembled WGS sequence"/>
</dbReference>
<dbReference type="InterPro" id="IPR011009">
    <property type="entry name" value="Kinase-like_dom_sf"/>
</dbReference>
<gene>
    <name evidence="10" type="ORF">M752DRAFT_321714</name>
</gene>
<evidence type="ECO:0000256" key="6">
    <source>
        <dbReference type="ARBA" id="ARBA00022840"/>
    </source>
</evidence>